<dbReference type="InterPro" id="IPR046335">
    <property type="entry name" value="LacI/GalR-like_sensor"/>
</dbReference>
<dbReference type="KEGG" id="rdp:RD2015_773"/>
<dbReference type="InterPro" id="IPR010982">
    <property type="entry name" value="Lambda_DNA-bd_dom_sf"/>
</dbReference>
<dbReference type="CDD" id="cd01575">
    <property type="entry name" value="PBP1_GntR"/>
    <property type="match status" value="1"/>
</dbReference>
<dbReference type="InterPro" id="IPR028082">
    <property type="entry name" value="Peripla_BP_I"/>
</dbReference>
<dbReference type="PANTHER" id="PTHR30146">
    <property type="entry name" value="LACI-RELATED TRANSCRIPTIONAL REPRESSOR"/>
    <property type="match status" value="1"/>
</dbReference>
<dbReference type="Pfam" id="PF13377">
    <property type="entry name" value="Peripla_BP_3"/>
    <property type="match status" value="1"/>
</dbReference>
<proteinExistence type="predicted"/>
<dbReference type="Proteomes" id="UP000060699">
    <property type="component" value="Chromosome"/>
</dbReference>
<name>A0A0U3DWW3_9BURK</name>
<evidence type="ECO:0000313" key="1">
    <source>
        <dbReference type="EMBL" id="ALV05269.1"/>
    </source>
</evidence>
<keyword evidence="2" id="KW-1185">Reference proteome</keyword>
<dbReference type="GO" id="GO:0003700">
    <property type="term" value="F:DNA-binding transcription factor activity"/>
    <property type="evidence" value="ECO:0007669"/>
    <property type="project" value="TreeGrafter"/>
</dbReference>
<dbReference type="STRING" id="76731.RD2015_773"/>
<reference evidence="1 2" key="1">
    <citation type="submission" date="2015-12" db="EMBL/GenBank/DDBJ databases">
        <title>Complete genome of Roseateles depolymerans KCTC 42856.</title>
        <authorList>
            <person name="Kim K.M."/>
        </authorList>
    </citation>
    <scope>NUCLEOTIDE SEQUENCE [LARGE SCALE GENOMIC DNA]</scope>
    <source>
        <strain evidence="1 2">KCTC 42856</strain>
    </source>
</reference>
<dbReference type="AlphaFoldDB" id="A0A0U3DWW3"/>
<organism evidence="1 2">
    <name type="scientific">Roseateles depolymerans</name>
    <dbReference type="NCBI Taxonomy" id="76731"/>
    <lineage>
        <taxon>Bacteria</taxon>
        <taxon>Pseudomonadati</taxon>
        <taxon>Pseudomonadota</taxon>
        <taxon>Betaproteobacteria</taxon>
        <taxon>Burkholderiales</taxon>
        <taxon>Sphaerotilaceae</taxon>
        <taxon>Roseateles</taxon>
    </lineage>
</organism>
<dbReference type="Pfam" id="PF00356">
    <property type="entry name" value="LacI"/>
    <property type="match status" value="1"/>
</dbReference>
<dbReference type="GO" id="GO:0000976">
    <property type="term" value="F:transcription cis-regulatory region binding"/>
    <property type="evidence" value="ECO:0007669"/>
    <property type="project" value="TreeGrafter"/>
</dbReference>
<dbReference type="RefSeq" id="WP_058933770.1">
    <property type="nucleotide sequence ID" value="NZ_CP013729.1"/>
</dbReference>
<dbReference type="SMART" id="SM00354">
    <property type="entry name" value="HTH_LACI"/>
    <property type="match status" value="1"/>
</dbReference>
<dbReference type="CDD" id="cd01392">
    <property type="entry name" value="HTH_LacI"/>
    <property type="match status" value="1"/>
</dbReference>
<protein>
    <submittedName>
        <fullName evidence="1">LacI family transcription regulator</fullName>
    </submittedName>
</protein>
<dbReference type="SUPFAM" id="SSF53822">
    <property type="entry name" value="Periplasmic binding protein-like I"/>
    <property type="match status" value="1"/>
</dbReference>
<dbReference type="EMBL" id="CP013729">
    <property type="protein sequence ID" value="ALV05269.1"/>
    <property type="molecule type" value="Genomic_DNA"/>
</dbReference>
<dbReference type="SUPFAM" id="SSF47413">
    <property type="entry name" value="lambda repressor-like DNA-binding domains"/>
    <property type="match status" value="1"/>
</dbReference>
<accession>A0A0U3DWW3</accession>
<gene>
    <name evidence="1" type="ORF">RD2015_773</name>
</gene>
<dbReference type="InterPro" id="IPR000843">
    <property type="entry name" value="HTH_LacI"/>
</dbReference>
<dbReference type="Gene3D" id="1.10.260.40">
    <property type="entry name" value="lambda repressor-like DNA-binding domains"/>
    <property type="match status" value="1"/>
</dbReference>
<sequence length="336" mass="36114">MPNRRATRRPTLADVAAHASVSAITVSRFFNAPDRVGADARIRIQAAVEALNYVPNLAAGGLASAHNKVVAMVVPNISGPIFAHTLQSLSDGLSDAGYQLLLASSYFSLDAEERAVRAFLGWQPAALVLTSRHHSTGTERLIESAGMPVIETWDLALRRTPFQIGFSHRQVGRDGVRYLAERGYQRIAFVHNSAAGDYSAKERCEGYSDALKAMGRTPQHVTPKDPDPLAAGAEALAWLMAHTPRPDAVFFANDNLACGALLAAQRQGLRVPQDIALFGFGDYAFSDKLLPSLSTIRPPAREIGHCAARHILSLAAGEAPPRHTALPCELIARESA</sequence>
<evidence type="ECO:0000313" key="2">
    <source>
        <dbReference type="Proteomes" id="UP000060699"/>
    </source>
</evidence>
<dbReference type="OrthoDB" id="8770688at2"/>
<dbReference type="PATRIC" id="fig|76731.3.peg.785"/>
<dbReference type="PROSITE" id="PS50932">
    <property type="entry name" value="HTH_LACI_2"/>
    <property type="match status" value="1"/>
</dbReference>
<dbReference type="Gene3D" id="3.40.50.2300">
    <property type="match status" value="2"/>
</dbReference>
<dbReference type="PANTHER" id="PTHR30146:SF33">
    <property type="entry name" value="TRANSCRIPTIONAL REGULATOR"/>
    <property type="match status" value="1"/>
</dbReference>